<reference evidence="1" key="1">
    <citation type="submission" date="2024-07" db="EMBL/GenBank/DDBJ databases">
        <title>Metagenome and Metagenome-Assembled Genomes of Archaea from a hot spring from the geothermal field of Los Azufres, Mexico.</title>
        <authorList>
            <person name="Marin-Paredes R."/>
            <person name="Martinez-Romero E."/>
            <person name="Servin-Garciduenas L.E."/>
        </authorList>
    </citation>
    <scope>NUCLEOTIDE SEQUENCE</scope>
</reference>
<evidence type="ECO:0000313" key="2">
    <source>
        <dbReference type="Proteomes" id="UP000033636"/>
    </source>
</evidence>
<dbReference type="Proteomes" id="UP000033636">
    <property type="component" value="Unassembled WGS sequence"/>
</dbReference>
<gene>
    <name evidence="1" type="ORF">TU35_000880</name>
</gene>
<name>A0ACC6UZ27_9CREN</name>
<dbReference type="EMBL" id="JZWT02000002">
    <property type="protein sequence ID" value="MFB6489796.1"/>
    <property type="molecule type" value="Genomic_DNA"/>
</dbReference>
<proteinExistence type="predicted"/>
<organism evidence="1 2">
    <name type="scientific">Thermoproteus sp. AZ2</name>
    <dbReference type="NCBI Taxonomy" id="1609232"/>
    <lineage>
        <taxon>Archaea</taxon>
        <taxon>Thermoproteota</taxon>
        <taxon>Thermoprotei</taxon>
        <taxon>Thermoproteales</taxon>
        <taxon>Thermoproteaceae</taxon>
        <taxon>Thermoproteus</taxon>
    </lineage>
</organism>
<evidence type="ECO:0000313" key="1">
    <source>
        <dbReference type="EMBL" id="MFB6489796.1"/>
    </source>
</evidence>
<protein>
    <submittedName>
        <fullName evidence="1">Uncharacterized protein</fullName>
    </submittedName>
</protein>
<accession>A0ACC6UZ27</accession>
<sequence length="62" mass="7032">MPIVFVIRCISCGFVLYRGSEPRTVEQVAKMWGGYCPKCMSPLERRPIRIAVRPAREIGVAH</sequence>
<comment type="caution">
    <text evidence="1">The sequence shown here is derived from an EMBL/GenBank/DDBJ whole genome shotgun (WGS) entry which is preliminary data.</text>
</comment>